<dbReference type="Pfam" id="PF13516">
    <property type="entry name" value="LRR_6"/>
    <property type="match status" value="1"/>
</dbReference>
<dbReference type="AlphaFoldDB" id="A0A9P4UJF2"/>
<keyword evidence="2" id="KW-0433">Leucine-rich repeat</keyword>
<dbReference type="OrthoDB" id="333024at2759"/>
<name>A0A9P4UJF2_9PLEO</name>
<dbReference type="GO" id="GO:0048471">
    <property type="term" value="C:perinuclear region of cytoplasm"/>
    <property type="evidence" value="ECO:0007669"/>
    <property type="project" value="TreeGrafter"/>
</dbReference>
<dbReference type="GO" id="GO:0005634">
    <property type="term" value="C:nucleus"/>
    <property type="evidence" value="ECO:0007669"/>
    <property type="project" value="TreeGrafter"/>
</dbReference>
<dbReference type="GO" id="GO:0006913">
    <property type="term" value="P:nucleocytoplasmic transport"/>
    <property type="evidence" value="ECO:0007669"/>
    <property type="project" value="TreeGrafter"/>
</dbReference>
<comment type="caution">
    <text evidence="4">The sequence shown here is derived from an EMBL/GenBank/DDBJ whole genome shotgun (WGS) entry which is preliminary data.</text>
</comment>
<dbReference type="Gene3D" id="3.80.10.10">
    <property type="entry name" value="Ribonuclease Inhibitor"/>
    <property type="match status" value="1"/>
</dbReference>
<gene>
    <name evidence="4" type="ORF">P171DRAFT_450459</name>
</gene>
<dbReference type="InterPro" id="IPR001611">
    <property type="entry name" value="Leu-rich_rpt"/>
</dbReference>
<keyword evidence="5" id="KW-1185">Reference proteome</keyword>
<dbReference type="SUPFAM" id="SSF52047">
    <property type="entry name" value="RNI-like"/>
    <property type="match status" value="1"/>
</dbReference>
<evidence type="ECO:0000256" key="1">
    <source>
        <dbReference type="ARBA" id="ARBA00022468"/>
    </source>
</evidence>
<proteinExistence type="predicted"/>
<dbReference type="PANTHER" id="PTHR24113">
    <property type="entry name" value="RAN GTPASE-ACTIVATING PROTEIN 1"/>
    <property type="match status" value="1"/>
</dbReference>
<keyword evidence="3" id="KW-0677">Repeat</keyword>
<dbReference type="InterPro" id="IPR032675">
    <property type="entry name" value="LRR_dom_sf"/>
</dbReference>
<keyword evidence="1" id="KW-0343">GTPase activation</keyword>
<organism evidence="4 5">
    <name type="scientific">Karstenula rhodostoma CBS 690.94</name>
    <dbReference type="NCBI Taxonomy" id="1392251"/>
    <lineage>
        <taxon>Eukaryota</taxon>
        <taxon>Fungi</taxon>
        <taxon>Dikarya</taxon>
        <taxon>Ascomycota</taxon>
        <taxon>Pezizomycotina</taxon>
        <taxon>Dothideomycetes</taxon>
        <taxon>Pleosporomycetidae</taxon>
        <taxon>Pleosporales</taxon>
        <taxon>Massarineae</taxon>
        <taxon>Didymosphaeriaceae</taxon>
        <taxon>Karstenula</taxon>
    </lineage>
</organism>
<protein>
    <submittedName>
        <fullName evidence="4">RNI-like protein</fullName>
    </submittedName>
</protein>
<dbReference type="EMBL" id="MU001492">
    <property type="protein sequence ID" value="KAF2451628.1"/>
    <property type="molecule type" value="Genomic_DNA"/>
</dbReference>
<dbReference type="GO" id="GO:0031267">
    <property type="term" value="F:small GTPase binding"/>
    <property type="evidence" value="ECO:0007669"/>
    <property type="project" value="TreeGrafter"/>
</dbReference>
<dbReference type="Proteomes" id="UP000799764">
    <property type="component" value="Unassembled WGS sequence"/>
</dbReference>
<accession>A0A9P4UJF2</accession>
<dbReference type="InterPro" id="IPR027038">
    <property type="entry name" value="RanGap"/>
</dbReference>
<dbReference type="SMART" id="SM00368">
    <property type="entry name" value="LRR_RI"/>
    <property type="match status" value="6"/>
</dbReference>
<evidence type="ECO:0000313" key="5">
    <source>
        <dbReference type="Proteomes" id="UP000799764"/>
    </source>
</evidence>
<dbReference type="GO" id="GO:0005829">
    <property type="term" value="C:cytosol"/>
    <property type="evidence" value="ECO:0007669"/>
    <property type="project" value="TreeGrafter"/>
</dbReference>
<dbReference type="PANTHER" id="PTHR24113:SF12">
    <property type="entry name" value="RAN GTPASE-ACTIVATING PROTEIN 1"/>
    <property type="match status" value="1"/>
</dbReference>
<evidence type="ECO:0000256" key="2">
    <source>
        <dbReference type="ARBA" id="ARBA00022614"/>
    </source>
</evidence>
<dbReference type="GO" id="GO:0005096">
    <property type="term" value="F:GTPase activator activity"/>
    <property type="evidence" value="ECO:0007669"/>
    <property type="project" value="UniProtKB-KW"/>
</dbReference>
<reference evidence="4" key="1">
    <citation type="journal article" date="2020" name="Stud. Mycol.">
        <title>101 Dothideomycetes genomes: a test case for predicting lifestyles and emergence of pathogens.</title>
        <authorList>
            <person name="Haridas S."/>
            <person name="Albert R."/>
            <person name="Binder M."/>
            <person name="Bloem J."/>
            <person name="Labutti K."/>
            <person name="Salamov A."/>
            <person name="Andreopoulos B."/>
            <person name="Baker S."/>
            <person name="Barry K."/>
            <person name="Bills G."/>
            <person name="Bluhm B."/>
            <person name="Cannon C."/>
            <person name="Castanera R."/>
            <person name="Culley D."/>
            <person name="Daum C."/>
            <person name="Ezra D."/>
            <person name="Gonzalez J."/>
            <person name="Henrissat B."/>
            <person name="Kuo A."/>
            <person name="Liang C."/>
            <person name="Lipzen A."/>
            <person name="Lutzoni F."/>
            <person name="Magnuson J."/>
            <person name="Mondo S."/>
            <person name="Nolan M."/>
            <person name="Ohm R."/>
            <person name="Pangilinan J."/>
            <person name="Park H.-J."/>
            <person name="Ramirez L."/>
            <person name="Alfaro M."/>
            <person name="Sun H."/>
            <person name="Tritt A."/>
            <person name="Yoshinaga Y."/>
            <person name="Zwiers L.-H."/>
            <person name="Turgeon B."/>
            <person name="Goodwin S."/>
            <person name="Spatafora J."/>
            <person name="Crous P."/>
            <person name="Grigoriev I."/>
        </authorList>
    </citation>
    <scope>NUCLEOTIDE SEQUENCE</scope>
    <source>
        <strain evidence="4">CBS 690.94</strain>
    </source>
</reference>
<sequence length="554" mass="62073">MAQSIARLLHPYYDTPVGSLIQYETHLMKLRNLVVEQRKYMISEATKENELSDWSKRVMKQGAWDPVTDPWPLDGASALPMPVQIAQKESLIPFFEHLACNGTEMKFSTACAAADANEIEEPYYNVKCLEFDRGVLYSDRRLDLCKMVVGPKYIANLMESLKTNKFVEHFLLGNNIIGPGGARCISNFLKEVPDRISTWYLAGNCIDSISFGLLVDQWVRSPVVTNIWLKRNPLMPESADDVFRLITQTPNLRTLDLDQTQLGDAGIATLFEKVANYTSNTPKDPLPLRHIYLNAVGIGIKGAKSIAKWLASDDCQLDAIYAGNNPLGNDGVIALAKGLKKNKSLTRMTLTSVGMSDDGVIALCAALSKHPSIKTLDFGQNFATPDLGSRYNWITDRSMDAIHNFCKMPSNLAYLNLGHCALTHVGINHILEVVKGNTTFEYFFAKTIYPQERTAAAVAAGKAHARLKKQAQENLETNVARIYGVSYGEFLADHKRWLVNDMTDVRKIDSVYRNRDAGMARRGLKRLDKWWGEGDETLQMALKHYHETVSEEVD</sequence>
<evidence type="ECO:0000256" key="3">
    <source>
        <dbReference type="ARBA" id="ARBA00022737"/>
    </source>
</evidence>
<evidence type="ECO:0000313" key="4">
    <source>
        <dbReference type="EMBL" id="KAF2451628.1"/>
    </source>
</evidence>